<dbReference type="Proteomes" id="UP001595882">
    <property type="component" value="Unassembled WGS sequence"/>
</dbReference>
<gene>
    <name evidence="1" type="ORF">ACFOY7_11085</name>
</gene>
<proteinExistence type="predicted"/>
<dbReference type="RefSeq" id="WP_390252144.1">
    <property type="nucleotide sequence ID" value="NZ_JBHSDT010000008.1"/>
</dbReference>
<dbReference type="EMBL" id="JBHSDT010000008">
    <property type="protein sequence ID" value="MFC4403611.1"/>
    <property type="molecule type" value="Genomic_DNA"/>
</dbReference>
<name>A0ABV8WUT0_9BACI</name>
<organism evidence="1 2">
    <name type="scientific">Gracilibacillus xinjiangensis</name>
    <dbReference type="NCBI Taxonomy" id="1193282"/>
    <lineage>
        <taxon>Bacteria</taxon>
        <taxon>Bacillati</taxon>
        <taxon>Bacillota</taxon>
        <taxon>Bacilli</taxon>
        <taxon>Bacillales</taxon>
        <taxon>Bacillaceae</taxon>
        <taxon>Gracilibacillus</taxon>
    </lineage>
</organism>
<evidence type="ECO:0000313" key="2">
    <source>
        <dbReference type="Proteomes" id="UP001595882"/>
    </source>
</evidence>
<comment type="caution">
    <text evidence="1">The sequence shown here is derived from an EMBL/GenBank/DDBJ whole genome shotgun (WGS) entry which is preliminary data.</text>
</comment>
<sequence>MAQLIKLKNYISRYERDIYHYPSQFSRLKIENWNRLKALWIKQQENVEIVHKEVEVKEESKWRSIFKRQKEPELDEIKEEQSHLPSTELELKHFFLDRLLMFQLKWASTTISEMSFLDKDYKRDTLLKYLLQRLPDNFLLLYFPIFTLKNHLVDGEVILISPLEIEVITVFEKPAGKEIIANDDRVWYMEENNIQSKVLSPVISLKRTEKIIQSILKKHELDFPIIRTILSRENNIKYKSEPFRINYIGKSEHEEWIKQKQNLKSPLKHSQLKVANVILQNCETTAFARPEWERKRETNEDNNRHNFYEF</sequence>
<accession>A0ABV8WUT0</accession>
<protein>
    <submittedName>
        <fullName evidence="1">NERD domain-containing protein</fullName>
    </submittedName>
</protein>
<evidence type="ECO:0000313" key="1">
    <source>
        <dbReference type="EMBL" id="MFC4403611.1"/>
    </source>
</evidence>
<keyword evidence="2" id="KW-1185">Reference proteome</keyword>
<reference evidence="2" key="1">
    <citation type="journal article" date="2019" name="Int. J. Syst. Evol. Microbiol.">
        <title>The Global Catalogue of Microorganisms (GCM) 10K type strain sequencing project: providing services to taxonomists for standard genome sequencing and annotation.</title>
        <authorList>
            <consortium name="The Broad Institute Genomics Platform"/>
            <consortium name="The Broad Institute Genome Sequencing Center for Infectious Disease"/>
            <person name="Wu L."/>
            <person name="Ma J."/>
        </authorList>
    </citation>
    <scope>NUCLEOTIDE SEQUENCE [LARGE SCALE GENOMIC DNA]</scope>
    <source>
        <strain evidence="2">CCUG 37865</strain>
    </source>
</reference>